<dbReference type="RefSeq" id="WP_214418913.1">
    <property type="nucleotide sequence ID" value="NZ_CP075546.1"/>
</dbReference>
<feature type="compositionally biased region" description="Acidic residues" evidence="1">
    <location>
        <begin position="165"/>
        <end position="196"/>
    </location>
</feature>
<feature type="compositionally biased region" description="Acidic residues" evidence="1">
    <location>
        <begin position="203"/>
        <end position="221"/>
    </location>
</feature>
<feature type="compositionally biased region" description="Acidic residues" evidence="1">
    <location>
        <begin position="257"/>
        <end position="309"/>
    </location>
</feature>
<keyword evidence="4" id="KW-1185">Reference proteome</keyword>
<proteinExistence type="predicted"/>
<feature type="compositionally biased region" description="Polar residues" evidence="1">
    <location>
        <begin position="119"/>
        <end position="131"/>
    </location>
</feature>
<sequence length="309" mass="33184">MKVEKKLLMGITFIVALIVLLLVFYLITGFQSGLKDIITAVYFSLWITAMVGLWLYIIQPYVSERTKKKGAKQSVSDIRKPGPVPSPQSNLPLRDRIREYVTERRKEEGLPVPEPLRPSRTTGSSGKTSPASPGVMASTEMGVPAASVVAASVATAAAAATADLESGDGDLPLPDDFDESESGDLFGDEFPEDEGGEAALPGIDDEDFGSFDDTGVEEETAPESGSLPDFEGDLEADMSDSEFSESLTDEFPAPEEPAAELEIGDDGGLSDEGLSDFDMPLDENMMDDDMSGDDDLADMDFEDLEPDEI</sequence>
<accession>A0A8E7EJ07</accession>
<dbReference type="KEGG" id="mrtj:KHC33_12225"/>
<gene>
    <name evidence="3" type="ORF">KHC33_12225</name>
</gene>
<reference evidence="3 4" key="1">
    <citation type="submission" date="2021-05" db="EMBL/GenBank/DDBJ databases">
        <title>A novel Methanospirillum isolate from a pyrite-forming mixed culture.</title>
        <authorList>
            <person name="Bunk B."/>
            <person name="Sproer C."/>
            <person name="Spring S."/>
            <person name="Pester M."/>
        </authorList>
    </citation>
    <scope>NUCLEOTIDE SEQUENCE [LARGE SCALE GENOMIC DNA]</scope>
    <source>
        <strain evidence="3 4">J.3.6.1-F.2.7.3</strain>
    </source>
</reference>
<dbReference type="EMBL" id="CP075546">
    <property type="protein sequence ID" value="QVV88096.1"/>
    <property type="molecule type" value="Genomic_DNA"/>
</dbReference>
<dbReference type="Proteomes" id="UP000680656">
    <property type="component" value="Chromosome"/>
</dbReference>
<keyword evidence="2" id="KW-0812">Transmembrane</keyword>
<organism evidence="3 4">
    <name type="scientific">Methanospirillum purgamenti</name>
    <dbReference type="NCBI Taxonomy" id="2834276"/>
    <lineage>
        <taxon>Archaea</taxon>
        <taxon>Methanobacteriati</taxon>
        <taxon>Methanobacteriota</taxon>
        <taxon>Stenosarchaea group</taxon>
        <taxon>Methanomicrobia</taxon>
        <taxon>Methanomicrobiales</taxon>
        <taxon>Methanospirillaceae</taxon>
        <taxon>Methanospirillum</taxon>
    </lineage>
</organism>
<evidence type="ECO:0000313" key="4">
    <source>
        <dbReference type="Proteomes" id="UP000680656"/>
    </source>
</evidence>
<evidence type="ECO:0000256" key="2">
    <source>
        <dbReference type="SAM" id="Phobius"/>
    </source>
</evidence>
<feature type="compositionally biased region" description="Basic and acidic residues" evidence="1">
    <location>
        <begin position="93"/>
        <end position="109"/>
    </location>
</feature>
<feature type="transmembrane region" description="Helical" evidence="2">
    <location>
        <begin position="39"/>
        <end position="58"/>
    </location>
</feature>
<dbReference type="AlphaFoldDB" id="A0A8E7EJ07"/>
<keyword evidence="2" id="KW-0472">Membrane</keyword>
<evidence type="ECO:0000313" key="3">
    <source>
        <dbReference type="EMBL" id="QVV88096.1"/>
    </source>
</evidence>
<feature type="region of interest" description="Disordered" evidence="1">
    <location>
        <begin position="72"/>
        <end position="138"/>
    </location>
</feature>
<keyword evidence="2" id="KW-1133">Transmembrane helix</keyword>
<feature type="region of interest" description="Disordered" evidence="1">
    <location>
        <begin position="165"/>
        <end position="309"/>
    </location>
</feature>
<protein>
    <submittedName>
        <fullName evidence="3">Uncharacterized protein</fullName>
    </submittedName>
</protein>
<feature type="compositionally biased region" description="Acidic residues" evidence="1">
    <location>
        <begin position="230"/>
        <end position="243"/>
    </location>
</feature>
<feature type="transmembrane region" description="Helical" evidence="2">
    <location>
        <begin position="7"/>
        <end position="27"/>
    </location>
</feature>
<evidence type="ECO:0000256" key="1">
    <source>
        <dbReference type="SAM" id="MobiDB-lite"/>
    </source>
</evidence>
<name>A0A8E7EJ07_9EURY</name>
<dbReference type="GeneID" id="65097963"/>